<dbReference type="InterPro" id="IPR036188">
    <property type="entry name" value="FAD/NAD-bd_sf"/>
</dbReference>
<dbReference type="SUPFAM" id="SSF51971">
    <property type="entry name" value="Nucleotide-binding domain"/>
    <property type="match status" value="1"/>
</dbReference>
<evidence type="ECO:0000313" key="3">
    <source>
        <dbReference type="Proteomes" id="UP000247498"/>
    </source>
</evidence>
<proteinExistence type="predicted"/>
<dbReference type="InterPro" id="IPR006076">
    <property type="entry name" value="FAD-dep_OxRdtase"/>
</dbReference>
<dbReference type="Gene3D" id="3.50.50.60">
    <property type="entry name" value="FAD/NAD(P)-binding domain"/>
    <property type="match status" value="1"/>
</dbReference>
<dbReference type="Proteomes" id="UP000247498">
    <property type="component" value="Unassembled WGS sequence"/>
</dbReference>
<reference evidence="2 3" key="1">
    <citation type="journal article" date="2018" name="Sci. Rep.">
        <title>Raphidocelis subcapitata (=Pseudokirchneriella subcapitata) provides an insight into genome evolution and environmental adaptations in the Sphaeropleales.</title>
        <authorList>
            <person name="Suzuki S."/>
            <person name="Yamaguchi H."/>
            <person name="Nakajima N."/>
            <person name="Kawachi M."/>
        </authorList>
    </citation>
    <scope>NUCLEOTIDE SEQUENCE [LARGE SCALE GENOMIC DNA]</scope>
    <source>
        <strain evidence="2 3">NIES-35</strain>
    </source>
</reference>
<accession>A0A2V0PL03</accession>
<name>A0A2V0PL03_9CHLO</name>
<dbReference type="EMBL" id="BDRX01000220">
    <property type="protein sequence ID" value="GBG00397.1"/>
    <property type="molecule type" value="Genomic_DNA"/>
</dbReference>
<dbReference type="Pfam" id="PF01266">
    <property type="entry name" value="DAO"/>
    <property type="match status" value="1"/>
</dbReference>
<protein>
    <recommendedName>
        <fullName evidence="1">FAD dependent oxidoreductase domain-containing protein</fullName>
    </recommendedName>
</protein>
<dbReference type="AlphaFoldDB" id="A0A2V0PL03"/>
<sequence length="364" mass="41346">MRIAVIGGGWYGCHIGSELIRLGHEVVIFEKAPELFSGSSGYNQFRLHLGFHYPRSSKTRHQIIDSHQRFLKKYPNLFFPVTTNVYGISKGDSVMDWMTYKTVMQHDCPGVEFEEIDPASIGLTGLEGALVCREGALLAREPQRFFSNLLRQHLRLNVCVKNARTLVDGEGRPSGAEVDGEVYDWCVDCTYGQLFNSARGEVAYEVCLTLLYKRKDKNVLHLHHAFTIMDGPFTSLFPCFDDYADAVGDLNRLHTLTHVKHTHLKRFDSFADAKAYADAFTEADAQRMRPLFEEGILRYLPTFLRDYTYHDYFISFKTKTTGGADSRETVCRTNGRVISVMSGKVNTIFLAEDYVVEEIQSTAE</sequence>
<feature type="domain" description="FAD dependent oxidoreductase" evidence="1">
    <location>
        <begin position="2"/>
        <end position="190"/>
    </location>
</feature>
<comment type="caution">
    <text evidence="2">The sequence shown here is derived from an EMBL/GenBank/DDBJ whole genome shotgun (WGS) entry which is preliminary data.</text>
</comment>
<evidence type="ECO:0000259" key="1">
    <source>
        <dbReference type="Pfam" id="PF01266"/>
    </source>
</evidence>
<keyword evidence="3" id="KW-1185">Reference proteome</keyword>
<gene>
    <name evidence="2" type="ORF">Rsub_13334</name>
</gene>
<evidence type="ECO:0000313" key="2">
    <source>
        <dbReference type="EMBL" id="GBG00397.1"/>
    </source>
</evidence>
<dbReference type="InParanoid" id="A0A2V0PL03"/>
<dbReference type="OrthoDB" id="2426426at2759"/>
<organism evidence="2 3">
    <name type="scientific">Raphidocelis subcapitata</name>
    <dbReference type="NCBI Taxonomy" id="307507"/>
    <lineage>
        <taxon>Eukaryota</taxon>
        <taxon>Viridiplantae</taxon>
        <taxon>Chlorophyta</taxon>
        <taxon>core chlorophytes</taxon>
        <taxon>Chlorophyceae</taxon>
        <taxon>CS clade</taxon>
        <taxon>Sphaeropleales</taxon>
        <taxon>Selenastraceae</taxon>
        <taxon>Raphidocelis</taxon>
    </lineage>
</organism>